<protein>
    <submittedName>
        <fullName evidence="1">Uncharacterized protein</fullName>
    </submittedName>
</protein>
<dbReference type="EMBL" id="LGST01000066">
    <property type="protein sequence ID" value="KND95694.1"/>
    <property type="molecule type" value="Genomic_DNA"/>
</dbReference>
<evidence type="ECO:0000313" key="1">
    <source>
        <dbReference type="EMBL" id="KND95694.1"/>
    </source>
</evidence>
<name>A0A0L0NNV0_CANAR</name>
<dbReference type="VEuPathDB" id="FungiDB:QG37_08019"/>
<organism evidence="1 2">
    <name type="scientific">Candidozyma auris</name>
    <name type="common">Yeast</name>
    <name type="synonym">Candida auris</name>
    <dbReference type="NCBI Taxonomy" id="498019"/>
    <lineage>
        <taxon>Eukaryota</taxon>
        <taxon>Fungi</taxon>
        <taxon>Dikarya</taxon>
        <taxon>Ascomycota</taxon>
        <taxon>Saccharomycotina</taxon>
        <taxon>Pichiomycetes</taxon>
        <taxon>Metschnikowiaceae</taxon>
        <taxon>Candidozyma</taxon>
    </lineage>
</organism>
<sequence length="49" mass="5503">MRQCFDNKKIRKIQVIEKVALGCLKVKATVVKGMNLTKLQSNSAKLLIT</sequence>
<evidence type="ECO:0000313" key="2">
    <source>
        <dbReference type="Proteomes" id="UP000037122"/>
    </source>
</evidence>
<accession>A0A0L0NNV0</accession>
<proteinExistence type="predicted"/>
<dbReference type="AlphaFoldDB" id="A0A0L0NNV0"/>
<dbReference type="Proteomes" id="UP000037122">
    <property type="component" value="Unassembled WGS sequence"/>
</dbReference>
<reference evidence="2" key="1">
    <citation type="journal article" date="2015" name="BMC Genomics">
        <title>Draft genome of a commonly misdiagnosed multidrug resistant pathogen Candida auris.</title>
        <authorList>
            <person name="Chatterjee S."/>
            <person name="Alampalli S.V."/>
            <person name="Nageshan R.K."/>
            <person name="Chettiar S.T."/>
            <person name="Joshi S."/>
            <person name="Tatu U.S."/>
        </authorList>
    </citation>
    <scope>NUCLEOTIDE SEQUENCE [LARGE SCALE GENOMIC DNA]</scope>
    <source>
        <strain evidence="2">6684</strain>
    </source>
</reference>
<comment type="caution">
    <text evidence="1">The sequence shown here is derived from an EMBL/GenBank/DDBJ whole genome shotgun (WGS) entry which is preliminary data.</text>
</comment>
<gene>
    <name evidence="1" type="ORF">QG37_08019</name>
</gene>